<evidence type="ECO:0000259" key="3">
    <source>
        <dbReference type="PROSITE" id="PS50977"/>
    </source>
</evidence>
<dbReference type="SUPFAM" id="SSF48498">
    <property type="entry name" value="Tetracyclin repressor-like, C-terminal domain"/>
    <property type="match status" value="1"/>
</dbReference>
<name>A0A934U4W9_9NOCA</name>
<dbReference type="Gene3D" id="1.10.357.10">
    <property type="entry name" value="Tetracycline Repressor, domain 2"/>
    <property type="match status" value="1"/>
</dbReference>
<evidence type="ECO:0000313" key="4">
    <source>
        <dbReference type="EMBL" id="MBJ8340934.1"/>
    </source>
</evidence>
<dbReference type="GO" id="GO:0003700">
    <property type="term" value="F:DNA-binding transcription factor activity"/>
    <property type="evidence" value="ECO:0007669"/>
    <property type="project" value="TreeGrafter"/>
</dbReference>
<dbReference type="InterPro" id="IPR041484">
    <property type="entry name" value="TetR_C_25"/>
</dbReference>
<organism evidence="4 5">
    <name type="scientific">Antrihabitans stalagmiti</name>
    <dbReference type="NCBI Taxonomy" id="2799499"/>
    <lineage>
        <taxon>Bacteria</taxon>
        <taxon>Bacillati</taxon>
        <taxon>Actinomycetota</taxon>
        <taxon>Actinomycetes</taxon>
        <taxon>Mycobacteriales</taxon>
        <taxon>Nocardiaceae</taxon>
        <taxon>Antrihabitans</taxon>
    </lineage>
</organism>
<dbReference type="Proteomes" id="UP000655868">
    <property type="component" value="Unassembled WGS sequence"/>
</dbReference>
<evidence type="ECO:0000313" key="5">
    <source>
        <dbReference type="Proteomes" id="UP000655868"/>
    </source>
</evidence>
<dbReference type="InterPro" id="IPR050109">
    <property type="entry name" value="HTH-type_TetR-like_transc_reg"/>
</dbReference>
<gene>
    <name evidence="4" type="ORF">JGU71_18780</name>
</gene>
<dbReference type="RefSeq" id="WP_199705821.1">
    <property type="nucleotide sequence ID" value="NZ_JAEMNV010000006.1"/>
</dbReference>
<dbReference type="PANTHER" id="PTHR30055:SF146">
    <property type="entry name" value="HTH-TYPE TRANSCRIPTIONAL DUAL REGULATOR CECR"/>
    <property type="match status" value="1"/>
</dbReference>
<protein>
    <submittedName>
        <fullName evidence="4">TetR family transcriptional regulator</fullName>
    </submittedName>
</protein>
<dbReference type="EMBL" id="JAEMNV010000006">
    <property type="protein sequence ID" value="MBJ8340934.1"/>
    <property type="molecule type" value="Genomic_DNA"/>
</dbReference>
<accession>A0A934U4W9</accession>
<feature type="domain" description="HTH tetR-type" evidence="3">
    <location>
        <begin position="11"/>
        <end position="70"/>
    </location>
</feature>
<dbReference type="PANTHER" id="PTHR30055">
    <property type="entry name" value="HTH-TYPE TRANSCRIPTIONAL REGULATOR RUTR"/>
    <property type="match status" value="1"/>
</dbReference>
<keyword evidence="5" id="KW-1185">Reference proteome</keyword>
<evidence type="ECO:0000256" key="2">
    <source>
        <dbReference type="PROSITE-ProRule" id="PRU00335"/>
    </source>
</evidence>
<dbReference type="PROSITE" id="PS50977">
    <property type="entry name" value="HTH_TETR_2"/>
    <property type="match status" value="1"/>
</dbReference>
<dbReference type="SUPFAM" id="SSF46689">
    <property type="entry name" value="Homeodomain-like"/>
    <property type="match status" value="1"/>
</dbReference>
<feature type="DNA-binding region" description="H-T-H motif" evidence="2">
    <location>
        <begin position="33"/>
        <end position="52"/>
    </location>
</feature>
<dbReference type="Pfam" id="PF00440">
    <property type="entry name" value="TetR_N"/>
    <property type="match status" value="1"/>
</dbReference>
<comment type="caution">
    <text evidence="4">The sequence shown here is derived from an EMBL/GenBank/DDBJ whole genome shotgun (WGS) entry which is preliminary data.</text>
</comment>
<dbReference type="PRINTS" id="PR00455">
    <property type="entry name" value="HTHTETR"/>
</dbReference>
<dbReference type="InterPro" id="IPR036271">
    <property type="entry name" value="Tet_transcr_reg_TetR-rel_C_sf"/>
</dbReference>
<reference evidence="4" key="1">
    <citation type="submission" date="2020-12" db="EMBL/GenBank/DDBJ databases">
        <title>Antrihabitans popcorni sp. nov. and Antrihabitans auranticaus sp. nov., isolated from a larva cave.</title>
        <authorList>
            <person name="Lee S.D."/>
            <person name="Kim I.S."/>
        </authorList>
    </citation>
    <scope>NUCLEOTIDE SEQUENCE</scope>
    <source>
        <strain evidence="4">YC3-6</strain>
    </source>
</reference>
<dbReference type="InterPro" id="IPR009057">
    <property type="entry name" value="Homeodomain-like_sf"/>
</dbReference>
<dbReference type="GO" id="GO:0000976">
    <property type="term" value="F:transcription cis-regulatory region binding"/>
    <property type="evidence" value="ECO:0007669"/>
    <property type="project" value="TreeGrafter"/>
</dbReference>
<evidence type="ECO:0000256" key="1">
    <source>
        <dbReference type="ARBA" id="ARBA00023125"/>
    </source>
</evidence>
<dbReference type="Pfam" id="PF17933">
    <property type="entry name" value="TetR_C_25"/>
    <property type="match status" value="1"/>
</dbReference>
<keyword evidence="1 2" id="KW-0238">DNA-binding</keyword>
<dbReference type="InterPro" id="IPR001647">
    <property type="entry name" value="HTH_TetR"/>
</dbReference>
<dbReference type="AlphaFoldDB" id="A0A934U4W9"/>
<sequence length="221" mass="23630">MRSSSPSDRDLTTRARIRDAAIVVFGEQGFGTGVRAIATAAGISPGLVNHHFGSKDGLREACDNHVLEVIRDDKAGFLTAPSGAVMLEKLAAIEAYAPLIAYIVRSFSAGGRLAESLFEHFVDNTADYLAAGVAAGTLRPSRDPAARARYFTLQGLGGLMIFFQMKFETDVTVDFGAALREYSELTTMPALEIFTEGLLTDSSLLDALVESRSTTSNQESA</sequence>
<proteinExistence type="predicted"/>